<dbReference type="Pfam" id="PF13416">
    <property type="entry name" value="SBP_bac_8"/>
    <property type="match status" value="1"/>
</dbReference>
<feature type="region of interest" description="Disordered" evidence="4">
    <location>
        <begin position="40"/>
        <end position="60"/>
    </location>
</feature>
<dbReference type="PANTHER" id="PTHR43649:SF34">
    <property type="entry name" value="ABC TRANSPORTER PERIPLASMIC-BINDING PROTEIN YCJN-RELATED"/>
    <property type="match status" value="1"/>
</dbReference>
<evidence type="ECO:0000313" key="5">
    <source>
        <dbReference type="EMBL" id="CQR49499.1"/>
    </source>
</evidence>
<sequence>MVDADSREGERTGVSRRSFVKAAGASGVAVGLAGCISTGGGDGNGGGNGGTDADTDTPINTEETTDEITLQWAADTRVAEAEAEVVQALRDAGLPENIDIDILAGSQVTDNRQAQYQQWLSGGRSEPTLLMMDSGWTIPFIARNQLQNLSQSLPDELTSTIEEEYFEASVSTAMGPNGDLYGQPLFPDFPTIQYRKDLLRNAGYTDEDFSTWATESMSWEEFSRITREALDANEDIENGFTFQANVYEGLSCCDFNEFMTSYGGAYFGGRENLFGPIGDRPITVEEEPVINAIRMVRTLIHGEDDEYALDGITGGISPEAVLQWTEDPSRQPFTTGNAVMHRNWPYSIVINGAEPSAENEQTGFGEDLGVMPIPYGVTADEAQYEGTGGPVAALGGWHMTMNPNSSDEQKQAAVQVLRTMQTEQFQLDMFRIIGWIPPRPSLLDSDEAAEVPIIGRYLDALKVAGENAIPRPVTVVWPQQSGRIAQEVNDTFAQEKSPEQAMSDLASQLEQIEQSA</sequence>
<evidence type="ECO:0000256" key="3">
    <source>
        <dbReference type="ARBA" id="ARBA00022729"/>
    </source>
</evidence>
<dbReference type="InterPro" id="IPR006059">
    <property type="entry name" value="SBP"/>
</dbReference>
<evidence type="ECO:0000256" key="1">
    <source>
        <dbReference type="ARBA" id="ARBA00008520"/>
    </source>
</evidence>
<evidence type="ECO:0000256" key="2">
    <source>
        <dbReference type="ARBA" id="ARBA00022448"/>
    </source>
</evidence>
<feature type="compositionally biased region" description="Polar residues" evidence="4">
    <location>
        <begin position="505"/>
        <end position="516"/>
    </location>
</feature>
<dbReference type="InterPro" id="IPR050490">
    <property type="entry name" value="Bact_solute-bd_prot1"/>
</dbReference>
<feature type="region of interest" description="Disordered" evidence="4">
    <location>
        <begin position="494"/>
        <end position="516"/>
    </location>
</feature>
<feature type="compositionally biased region" description="Gly residues" evidence="4">
    <location>
        <begin position="40"/>
        <end position="50"/>
    </location>
</feature>
<dbReference type="PANTHER" id="PTHR43649">
    <property type="entry name" value="ARABINOSE-BINDING PROTEIN-RELATED"/>
    <property type="match status" value="1"/>
</dbReference>
<dbReference type="AlphaFoldDB" id="A0A0D6JNR9"/>
<dbReference type="InterPro" id="IPR019546">
    <property type="entry name" value="TAT_signal_bac_arc"/>
</dbReference>
<keyword evidence="2" id="KW-0813">Transport</keyword>
<gene>
    <name evidence="5" type="ORF">BN996_00960</name>
</gene>
<dbReference type="InterPro" id="IPR006311">
    <property type="entry name" value="TAT_signal"/>
</dbReference>
<keyword evidence="3" id="KW-0732">Signal</keyword>
<dbReference type="PROSITE" id="PS51318">
    <property type="entry name" value="TAT"/>
    <property type="match status" value="1"/>
</dbReference>
<proteinExistence type="inferred from homology"/>
<keyword evidence="6" id="KW-1185">Reference proteome</keyword>
<dbReference type="OrthoDB" id="328108at2157"/>
<protein>
    <submittedName>
        <fullName evidence="5">Putative ABC transporter-binding protein</fullName>
    </submittedName>
</protein>
<dbReference type="NCBIfam" id="TIGR01409">
    <property type="entry name" value="TAT_signal_seq"/>
    <property type="match status" value="1"/>
</dbReference>
<reference evidence="6" key="1">
    <citation type="submission" date="2015-03" db="EMBL/GenBank/DDBJ databases">
        <authorList>
            <person name="Urmite Genomes"/>
        </authorList>
    </citation>
    <scope>NUCLEOTIDE SEQUENCE [LARGE SCALE GENOMIC DNA]</scope>
    <source>
        <strain evidence="6">Arc-Hr</strain>
    </source>
</reference>
<organism evidence="5 6">
    <name type="scientific">Haloferax massiliensis</name>
    <dbReference type="NCBI Taxonomy" id="1476858"/>
    <lineage>
        <taxon>Archaea</taxon>
        <taxon>Methanobacteriati</taxon>
        <taxon>Methanobacteriota</taxon>
        <taxon>Stenosarchaea group</taxon>
        <taxon>Halobacteria</taxon>
        <taxon>Halobacteriales</taxon>
        <taxon>Haloferacaceae</taxon>
        <taxon>Haloferax</taxon>
    </lineage>
</organism>
<comment type="similarity">
    <text evidence="1">Belongs to the bacterial solute-binding protein 1 family.</text>
</comment>
<name>A0A0D6JNR9_9EURY</name>
<accession>A0A0D6JNR9</accession>
<dbReference type="RefSeq" id="WP_139043103.1">
    <property type="nucleotide sequence ID" value="NZ_CABLRR010000002.1"/>
</dbReference>
<evidence type="ECO:0000256" key="4">
    <source>
        <dbReference type="SAM" id="MobiDB-lite"/>
    </source>
</evidence>
<dbReference type="SUPFAM" id="SSF53850">
    <property type="entry name" value="Periplasmic binding protein-like II"/>
    <property type="match status" value="1"/>
</dbReference>
<dbReference type="Proteomes" id="UP000198902">
    <property type="component" value="Unassembled WGS sequence"/>
</dbReference>
<evidence type="ECO:0000313" key="6">
    <source>
        <dbReference type="Proteomes" id="UP000198902"/>
    </source>
</evidence>
<dbReference type="Gene3D" id="3.40.190.10">
    <property type="entry name" value="Periplasmic binding protein-like II"/>
    <property type="match status" value="2"/>
</dbReference>
<dbReference type="PROSITE" id="PS51257">
    <property type="entry name" value="PROKAR_LIPOPROTEIN"/>
    <property type="match status" value="1"/>
</dbReference>
<dbReference type="EMBL" id="CSTE01000002">
    <property type="protein sequence ID" value="CQR49499.1"/>
    <property type="molecule type" value="Genomic_DNA"/>
</dbReference>